<dbReference type="InterPro" id="IPR036188">
    <property type="entry name" value="FAD/NAD-bd_sf"/>
</dbReference>
<keyword evidence="5" id="KW-1185">Reference proteome</keyword>
<dbReference type="GO" id="GO:0005737">
    <property type="term" value="C:cytoplasm"/>
    <property type="evidence" value="ECO:0007669"/>
    <property type="project" value="TreeGrafter"/>
</dbReference>
<dbReference type="FunFam" id="3.50.50.60:FF:000158">
    <property type="entry name" value="Rab GDP dissociation inhibitor"/>
    <property type="match status" value="1"/>
</dbReference>
<dbReference type="InterPro" id="IPR018203">
    <property type="entry name" value="GDP_dissociation_inhibitor"/>
</dbReference>
<dbReference type="InterPro" id="IPR000806">
    <property type="entry name" value="RabGDI"/>
</dbReference>
<evidence type="ECO:0000313" key="4">
    <source>
        <dbReference type="EMBL" id="OCH96046.1"/>
    </source>
</evidence>
<dbReference type="Gene3D" id="1.10.405.10">
    <property type="entry name" value="Guanine Nucleotide Dissociation Inhibitor, domain 1"/>
    <property type="match status" value="1"/>
</dbReference>
<dbReference type="PANTHER" id="PTHR11787:SF8">
    <property type="entry name" value="RAB GDP DISSOCIATION INHIBITOR"/>
    <property type="match status" value="1"/>
</dbReference>
<dbReference type="EMBL" id="KV722332">
    <property type="protein sequence ID" value="OCH96046.1"/>
    <property type="molecule type" value="Genomic_DNA"/>
</dbReference>
<dbReference type="GO" id="GO:0007264">
    <property type="term" value="P:small GTPase-mediated signal transduction"/>
    <property type="evidence" value="ECO:0007669"/>
    <property type="project" value="InterPro"/>
</dbReference>
<dbReference type="GO" id="GO:0016192">
    <property type="term" value="P:vesicle-mediated transport"/>
    <property type="evidence" value="ECO:0007669"/>
    <property type="project" value="TreeGrafter"/>
</dbReference>
<evidence type="ECO:0000313" key="5">
    <source>
        <dbReference type="Proteomes" id="UP000250043"/>
    </source>
</evidence>
<evidence type="ECO:0000256" key="1">
    <source>
        <dbReference type="ARBA" id="ARBA00005593"/>
    </source>
</evidence>
<dbReference type="Pfam" id="PF00996">
    <property type="entry name" value="GDI"/>
    <property type="match status" value="1"/>
</dbReference>
<dbReference type="Proteomes" id="UP000250043">
    <property type="component" value="Unassembled WGS sequence"/>
</dbReference>
<proteinExistence type="inferred from homology"/>
<dbReference type="FunFam" id="1.10.405.10:FF:000001">
    <property type="entry name" value="Rab GDP dissociation inhibitor"/>
    <property type="match status" value="1"/>
</dbReference>
<comment type="similarity">
    <text evidence="1 3">Belongs to the Rab GDI family.</text>
</comment>
<protein>
    <recommendedName>
        <fullName evidence="3">Rab GDP dissociation inhibitor</fullName>
    </recommendedName>
</protein>
<evidence type="ECO:0000256" key="3">
    <source>
        <dbReference type="RuleBase" id="RU363124"/>
    </source>
</evidence>
<name>A0A8E2DUR9_9APHY</name>
<organism evidence="4 5">
    <name type="scientific">Obba rivulosa</name>
    <dbReference type="NCBI Taxonomy" id="1052685"/>
    <lineage>
        <taxon>Eukaryota</taxon>
        <taxon>Fungi</taxon>
        <taxon>Dikarya</taxon>
        <taxon>Basidiomycota</taxon>
        <taxon>Agaricomycotina</taxon>
        <taxon>Agaricomycetes</taxon>
        <taxon>Polyporales</taxon>
        <taxon>Gelatoporiaceae</taxon>
        <taxon>Obba</taxon>
    </lineage>
</organism>
<dbReference type="PRINTS" id="PR00891">
    <property type="entry name" value="RABGDIREP"/>
</dbReference>
<reference evidence="4 5" key="1">
    <citation type="submission" date="2016-07" db="EMBL/GenBank/DDBJ databases">
        <title>Draft genome of the white-rot fungus Obba rivulosa 3A-2.</title>
        <authorList>
            <consortium name="DOE Joint Genome Institute"/>
            <person name="Miettinen O."/>
            <person name="Riley R."/>
            <person name="Acob R."/>
            <person name="Barry K."/>
            <person name="Cullen D."/>
            <person name="De Vries R."/>
            <person name="Hainaut M."/>
            <person name="Hatakka A."/>
            <person name="Henrissat B."/>
            <person name="Hilden K."/>
            <person name="Kuo R."/>
            <person name="Labutti K."/>
            <person name="Lipzen A."/>
            <person name="Makela M.R."/>
            <person name="Sandor L."/>
            <person name="Spatafora J.W."/>
            <person name="Grigoriev I.V."/>
            <person name="Hibbett D.S."/>
        </authorList>
    </citation>
    <scope>NUCLEOTIDE SEQUENCE [LARGE SCALE GENOMIC DNA]</scope>
    <source>
        <strain evidence="4 5">3A-2</strain>
    </source>
</reference>
<accession>A0A8E2DUR9</accession>
<dbReference type="SUPFAM" id="SSF51905">
    <property type="entry name" value="FAD/NAD(P)-binding domain"/>
    <property type="match status" value="2"/>
</dbReference>
<gene>
    <name evidence="4" type="ORF">OBBRIDRAFT_787497</name>
</gene>
<dbReference type="GO" id="GO:0005096">
    <property type="term" value="F:GTPase activator activity"/>
    <property type="evidence" value="ECO:0007669"/>
    <property type="project" value="UniProtKB-KW"/>
</dbReference>
<dbReference type="GO" id="GO:0005093">
    <property type="term" value="F:Rab GDP-dissociation inhibitor activity"/>
    <property type="evidence" value="ECO:0007669"/>
    <property type="project" value="InterPro"/>
</dbReference>
<dbReference type="PRINTS" id="PR00892">
    <property type="entry name" value="RABGDI"/>
</dbReference>
<dbReference type="GO" id="GO:0015031">
    <property type="term" value="P:protein transport"/>
    <property type="evidence" value="ECO:0007669"/>
    <property type="project" value="InterPro"/>
</dbReference>
<dbReference type="SUPFAM" id="SSF54373">
    <property type="entry name" value="FAD-linked reductases, C-terminal domain"/>
    <property type="match status" value="1"/>
</dbReference>
<evidence type="ECO:0000256" key="2">
    <source>
        <dbReference type="ARBA" id="ARBA00022468"/>
    </source>
</evidence>
<dbReference type="AlphaFoldDB" id="A0A8E2DUR9"/>
<dbReference type="PANTHER" id="PTHR11787">
    <property type="entry name" value="RAB GDP-DISSOCIATION INHIBITOR"/>
    <property type="match status" value="1"/>
</dbReference>
<dbReference type="Gene3D" id="3.30.519.10">
    <property type="entry name" value="Guanine Nucleotide Dissociation Inhibitor, domain 2"/>
    <property type="match status" value="1"/>
</dbReference>
<dbReference type="OrthoDB" id="9446342at2759"/>
<keyword evidence="2" id="KW-0343">GTPase activation</keyword>
<sequence length="449" mass="50316">MDEEYDVIVLGTGLTECILSGLLSVDGKKVLHMDRNDYYGGDSASLNLTQLYRKFRQDQTPPAELGRDRDYAVDLIPKFIIASGELTRILVHTDVIRYLEFKQISGSYVYRDGKISKVPSTEMEAVKSPLMGLFEKRRAKKFFEFLQGWKDEDPSTHQGINLDKDNMKTVYEKFGLEPGTQDFIGHAMALYLDDSYKTKPAREAYERIVLYTSSMARYGKSPYIYPLYGLGELPQAFARLSAIYGGTYMLDKPIDEIITDAEGKFVGVRSGEETVKAKQVIGDPSYFGAGQSTEDGKVRVVEEGKVVRAICILKHPIPGTDDADSAQIIIPQNQVGRKNDIYIAMVSSTHNVCAKDVYIAIVSTIVETDRPEQEIAPGLQLLGTIYDKFVSVSPLFTPTTTGETDNIFITRSYDATSHFETVVDEVHNVWKRVTGKDLVLKKREVEVEA</sequence>
<dbReference type="Gene3D" id="3.50.50.60">
    <property type="entry name" value="FAD/NAD(P)-binding domain"/>
    <property type="match status" value="1"/>
</dbReference>